<feature type="domain" description="Cytochrome c" evidence="8">
    <location>
        <begin position="20"/>
        <end position="104"/>
    </location>
</feature>
<evidence type="ECO:0000256" key="7">
    <source>
        <dbReference type="SAM" id="SignalP"/>
    </source>
</evidence>
<proteinExistence type="predicted"/>
<dbReference type="RefSeq" id="WP_149859229.1">
    <property type="nucleotide sequence ID" value="NZ_VUOD01000001.1"/>
</dbReference>
<gene>
    <name evidence="9" type="ORF">F0415_00455</name>
</gene>
<keyword evidence="7" id="KW-0732">Signal</keyword>
<evidence type="ECO:0000256" key="1">
    <source>
        <dbReference type="ARBA" id="ARBA00022448"/>
    </source>
</evidence>
<dbReference type="Gene3D" id="1.10.760.10">
    <property type="entry name" value="Cytochrome c-like domain"/>
    <property type="match status" value="1"/>
</dbReference>
<dbReference type="InterPro" id="IPR009056">
    <property type="entry name" value="Cyt_c-like_dom"/>
</dbReference>
<name>A0A5B2ZG27_9GAMM</name>
<dbReference type="GO" id="GO:0020037">
    <property type="term" value="F:heme binding"/>
    <property type="evidence" value="ECO:0007669"/>
    <property type="project" value="InterPro"/>
</dbReference>
<feature type="chain" id="PRO_5023138981" evidence="7">
    <location>
        <begin position="21"/>
        <end position="116"/>
    </location>
</feature>
<dbReference type="Proteomes" id="UP000322165">
    <property type="component" value="Unassembled WGS sequence"/>
</dbReference>
<feature type="signal peptide" evidence="7">
    <location>
        <begin position="1"/>
        <end position="20"/>
    </location>
</feature>
<dbReference type="InterPro" id="IPR008168">
    <property type="entry name" value="Cyt_C_IC"/>
</dbReference>
<protein>
    <submittedName>
        <fullName evidence="9">Cytochrome c</fullName>
    </submittedName>
</protein>
<dbReference type="GO" id="GO:0005506">
    <property type="term" value="F:iron ion binding"/>
    <property type="evidence" value="ECO:0007669"/>
    <property type="project" value="InterPro"/>
</dbReference>
<dbReference type="InterPro" id="IPR036909">
    <property type="entry name" value="Cyt_c-like_dom_sf"/>
</dbReference>
<reference evidence="9 10" key="1">
    <citation type="submission" date="2019-09" db="EMBL/GenBank/DDBJ databases">
        <title>Arenimonas chukotkensis sp. nov., a bacterium isolated from Chukotka hot spring, Arctic region, Russia.</title>
        <authorList>
            <person name="Zayulina K.S."/>
            <person name="Prokofeva M.I."/>
            <person name="Elcheninov A.G."/>
            <person name="Novikov A."/>
            <person name="Kochetkova T.V."/>
            <person name="Kublanov I.V."/>
        </authorList>
    </citation>
    <scope>NUCLEOTIDE SEQUENCE [LARGE SCALE GENOMIC DNA]</scope>
    <source>
        <strain evidence="9 10">3729k</strain>
    </source>
</reference>
<dbReference type="PROSITE" id="PS51007">
    <property type="entry name" value="CYTC"/>
    <property type="match status" value="1"/>
</dbReference>
<dbReference type="PANTHER" id="PTHR33751">
    <property type="entry name" value="CBB3-TYPE CYTOCHROME C OXIDASE SUBUNIT FIXP"/>
    <property type="match status" value="1"/>
</dbReference>
<keyword evidence="1" id="KW-0813">Transport</keyword>
<reference evidence="9 10" key="2">
    <citation type="submission" date="2019-09" db="EMBL/GenBank/DDBJ databases">
        <authorList>
            <person name="Mazur A."/>
        </authorList>
    </citation>
    <scope>NUCLEOTIDE SEQUENCE [LARGE SCALE GENOMIC DNA]</scope>
    <source>
        <strain evidence="9 10">3729k</strain>
    </source>
</reference>
<keyword evidence="2 6" id="KW-0349">Heme</keyword>
<keyword evidence="3 6" id="KW-0479">Metal-binding</keyword>
<evidence type="ECO:0000256" key="6">
    <source>
        <dbReference type="PROSITE-ProRule" id="PRU00433"/>
    </source>
</evidence>
<evidence type="ECO:0000259" key="8">
    <source>
        <dbReference type="PROSITE" id="PS51007"/>
    </source>
</evidence>
<evidence type="ECO:0000256" key="5">
    <source>
        <dbReference type="ARBA" id="ARBA00023004"/>
    </source>
</evidence>
<keyword evidence="4" id="KW-0249">Electron transport</keyword>
<dbReference type="PRINTS" id="PR00605">
    <property type="entry name" value="CYTCHROMECIC"/>
</dbReference>
<dbReference type="SUPFAM" id="SSF46626">
    <property type="entry name" value="Cytochrome c"/>
    <property type="match status" value="1"/>
</dbReference>
<dbReference type="PANTHER" id="PTHR33751:SF9">
    <property type="entry name" value="CYTOCHROME C4"/>
    <property type="match status" value="1"/>
</dbReference>
<dbReference type="InterPro" id="IPR050597">
    <property type="entry name" value="Cytochrome_c_Oxidase_Subunit"/>
</dbReference>
<keyword evidence="10" id="KW-1185">Reference proteome</keyword>
<evidence type="ECO:0000256" key="3">
    <source>
        <dbReference type="ARBA" id="ARBA00022723"/>
    </source>
</evidence>
<accession>A0A5B2ZG27</accession>
<comment type="caution">
    <text evidence="9">The sequence shown here is derived from an EMBL/GenBank/DDBJ whole genome shotgun (WGS) entry which is preliminary data.</text>
</comment>
<sequence length="116" mass="12133">MSIRTVSALALLALTLPAFATVPAGNPVAGQEKSKTCASCHGPTGNESLDGTYPKLAGQHADYLVKALRDYRSGERNNPIMAGFAGGLSDQDIDDLAAFYASQPGDLHDLSKVGQR</sequence>
<evidence type="ECO:0000313" key="10">
    <source>
        <dbReference type="Proteomes" id="UP000322165"/>
    </source>
</evidence>
<organism evidence="9 10">
    <name type="scientific">Arenimonas fontis</name>
    <dbReference type="NCBI Taxonomy" id="2608255"/>
    <lineage>
        <taxon>Bacteria</taxon>
        <taxon>Pseudomonadati</taxon>
        <taxon>Pseudomonadota</taxon>
        <taxon>Gammaproteobacteria</taxon>
        <taxon>Lysobacterales</taxon>
        <taxon>Lysobacteraceae</taxon>
        <taxon>Arenimonas</taxon>
    </lineage>
</organism>
<evidence type="ECO:0000256" key="2">
    <source>
        <dbReference type="ARBA" id="ARBA00022617"/>
    </source>
</evidence>
<dbReference type="GO" id="GO:0009055">
    <property type="term" value="F:electron transfer activity"/>
    <property type="evidence" value="ECO:0007669"/>
    <property type="project" value="InterPro"/>
</dbReference>
<evidence type="ECO:0000256" key="4">
    <source>
        <dbReference type="ARBA" id="ARBA00022982"/>
    </source>
</evidence>
<evidence type="ECO:0000313" key="9">
    <source>
        <dbReference type="EMBL" id="KAA2286012.1"/>
    </source>
</evidence>
<dbReference type="AlphaFoldDB" id="A0A5B2ZG27"/>
<dbReference type="EMBL" id="VUOD01000001">
    <property type="protein sequence ID" value="KAA2286012.1"/>
    <property type="molecule type" value="Genomic_DNA"/>
</dbReference>
<keyword evidence="5 6" id="KW-0408">Iron</keyword>
<dbReference type="Pfam" id="PF00034">
    <property type="entry name" value="Cytochrom_C"/>
    <property type="match status" value="1"/>
</dbReference>